<dbReference type="InterPro" id="IPR030676">
    <property type="entry name" value="CitT-rel"/>
</dbReference>
<feature type="transmembrane region" description="Helical" evidence="6">
    <location>
        <begin position="57"/>
        <end position="74"/>
    </location>
</feature>
<dbReference type="Proteomes" id="UP000616547">
    <property type="component" value="Unassembled WGS sequence"/>
</dbReference>
<comment type="similarity">
    <text evidence="2">Belongs to the SLC13A/DASS transporter (TC 2.A.47) family. DIT1 subfamily.</text>
</comment>
<evidence type="ECO:0000256" key="5">
    <source>
        <dbReference type="ARBA" id="ARBA00023136"/>
    </source>
</evidence>
<evidence type="ECO:0000313" key="8">
    <source>
        <dbReference type="Proteomes" id="UP000616547"/>
    </source>
</evidence>
<keyword evidence="8" id="KW-1185">Reference proteome</keyword>
<evidence type="ECO:0000256" key="3">
    <source>
        <dbReference type="ARBA" id="ARBA00022692"/>
    </source>
</evidence>
<feature type="transmembrane region" description="Helical" evidence="6">
    <location>
        <begin position="390"/>
        <end position="416"/>
    </location>
</feature>
<feature type="transmembrane region" description="Helical" evidence="6">
    <location>
        <begin position="295"/>
        <end position="313"/>
    </location>
</feature>
<evidence type="ECO:0000313" key="7">
    <source>
        <dbReference type="EMBL" id="GHW02185.1"/>
    </source>
</evidence>
<organism evidence="7 8">
    <name type="scientific">Lactobacillus nasalidis</name>
    <dbReference type="NCBI Taxonomy" id="2797258"/>
    <lineage>
        <taxon>Bacteria</taxon>
        <taxon>Bacillati</taxon>
        <taxon>Bacillota</taxon>
        <taxon>Bacilli</taxon>
        <taxon>Lactobacillales</taxon>
        <taxon>Lactobacillaceae</taxon>
        <taxon>Lactobacillus</taxon>
    </lineage>
</organism>
<feature type="transmembrane region" description="Helical" evidence="6">
    <location>
        <begin position="117"/>
        <end position="139"/>
    </location>
</feature>
<proteinExistence type="inferred from homology"/>
<name>A0ABQ3W9S7_9LACO</name>
<feature type="transmembrane region" description="Helical" evidence="6">
    <location>
        <begin position="215"/>
        <end position="238"/>
    </location>
</feature>
<dbReference type="NCBIfam" id="TIGR00785">
    <property type="entry name" value="dass"/>
    <property type="match status" value="1"/>
</dbReference>
<dbReference type="RefSeq" id="WP_201331063.1">
    <property type="nucleotide sequence ID" value="NZ_BOCG01000467.1"/>
</dbReference>
<evidence type="ECO:0000256" key="2">
    <source>
        <dbReference type="ARBA" id="ARBA00007349"/>
    </source>
</evidence>
<dbReference type="Pfam" id="PF00939">
    <property type="entry name" value="Na_sulph_symp"/>
    <property type="match status" value="1"/>
</dbReference>
<comment type="subcellular location">
    <subcellularLocation>
        <location evidence="1">Membrane</location>
        <topology evidence="1">Multi-pass membrane protein</topology>
    </subcellularLocation>
</comment>
<dbReference type="PANTHER" id="PTHR42826">
    <property type="entry name" value="DICARBOXYLATE TRANSPORTER 2.1, CHLOROPLASTIC"/>
    <property type="match status" value="1"/>
</dbReference>
<dbReference type="EMBL" id="BOCI01000513">
    <property type="protein sequence ID" value="GHW02185.1"/>
    <property type="molecule type" value="Genomic_DNA"/>
</dbReference>
<sequence length="471" mass="51289">MLQKVNWKGFIIPLVLGIGLWLLTPLKPAMISVAAWHLFSVFIATIAACITKPLPMMSVMIISITISILLKLFTTEEVTTAFGSNIGWMIAMCLFMSAGFANSGLGKRLAYYFIKLFGKSTLGLAYAFSFVEVVLSVGIPSNNARLNGIIYPILDSLSRSMGSSPEEGTERKIGSYLAFNEYEVDIITSALFLTGLGGNSVAVGLAKAQGIEISWLTWFLAALVPGVLSLVLVPLVLYKIYPPTIKKTPNSKQWADDHLAEMGPMSLAEKIMAATFALATLLWVIGSFIGIDATLVSFIAVSILLTTGVISMKDMLETKFAWNLLTWLSIILLMPAKLTKLGFFKWFSTTLGGMLHGVNWMLVLAVLCIAYFYLHYLFPSIISHISALYPGFLSIAIGAGAPHLLAALMLSFYGVIDLSTSPYSQGTAAFMSGTGYVTEKDWWKLNAIIGVVLNIIWLVVGIAWTKVIGIW</sequence>
<evidence type="ECO:0000256" key="1">
    <source>
        <dbReference type="ARBA" id="ARBA00004141"/>
    </source>
</evidence>
<feature type="transmembrane region" description="Helical" evidence="6">
    <location>
        <begin position="358"/>
        <end position="378"/>
    </location>
</feature>
<feature type="transmembrane region" description="Helical" evidence="6">
    <location>
        <begin position="320"/>
        <end position="338"/>
    </location>
</feature>
<comment type="caution">
    <text evidence="7">The sequence shown here is derived from an EMBL/GenBank/DDBJ whole genome shotgun (WGS) entry which is preliminary data.</text>
</comment>
<feature type="transmembrane region" description="Helical" evidence="6">
    <location>
        <begin position="29"/>
        <end position="50"/>
    </location>
</feature>
<reference evidence="8" key="1">
    <citation type="submission" date="2021-01" db="EMBL/GenBank/DDBJ databases">
        <title>Draft genome sequence of Nasalis larvatus strain YZ03.</title>
        <authorList>
            <person name="Suzuki-Hashido N."/>
            <person name="Tsuchida S."/>
            <person name="Hayakawa T."/>
        </authorList>
    </citation>
    <scope>NUCLEOTIDE SEQUENCE [LARGE SCALE GENOMIC DNA]</scope>
    <source>
        <strain evidence="8">YZ03</strain>
    </source>
</reference>
<accession>A0ABQ3W9S7</accession>
<gene>
    <name evidence="7" type="ORF">lacNasYZ03_18720</name>
</gene>
<feature type="transmembrane region" description="Helical" evidence="6">
    <location>
        <begin position="7"/>
        <end position="23"/>
    </location>
</feature>
<feature type="transmembrane region" description="Helical" evidence="6">
    <location>
        <begin position="271"/>
        <end position="289"/>
    </location>
</feature>
<keyword evidence="4 6" id="KW-1133">Transmembrane helix</keyword>
<evidence type="ECO:0000256" key="6">
    <source>
        <dbReference type="SAM" id="Phobius"/>
    </source>
</evidence>
<feature type="transmembrane region" description="Helical" evidence="6">
    <location>
        <begin position="86"/>
        <end position="105"/>
    </location>
</feature>
<dbReference type="PIRSF" id="PIRSF002457">
    <property type="entry name" value="DASS"/>
    <property type="match status" value="1"/>
</dbReference>
<dbReference type="InterPro" id="IPR001898">
    <property type="entry name" value="SLC13A/DASS"/>
</dbReference>
<evidence type="ECO:0000256" key="4">
    <source>
        <dbReference type="ARBA" id="ARBA00022989"/>
    </source>
</evidence>
<keyword evidence="3 6" id="KW-0812">Transmembrane</keyword>
<keyword evidence="5 6" id="KW-0472">Membrane</keyword>
<feature type="transmembrane region" description="Helical" evidence="6">
    <location>
        <begin position="445"/>
        <end position="465"/>
    </location>
</feature>
<protein>
    <submittedName>
        <fullName evidence="7">2-oxoglutarate translocator</fullName>
    </submittedName>
</protein>